<gene>
    <name evidence="1" type="ORF">Tci_920609</name>
</gene>
<proteinExistence type="predicted"/>
<organism evidence="1">
    <name type="scientific">Tanacetum cinerariifolium</name>
    <name type="common">Dalmatian daisy</name>
    <name type="synonym">Chrysanthemum cinerariifolium</name>
    <dbReference type="NCBI Taxonomy" id="118510"/>
    <lineage>
        <taxon>Eukaryota</taxon>
        <taxon>Viridiplantae</taxon>
        <taxon>Streptophyta</taxon>
        <taxon>Embryophyta</taxon>
        <taxon>Tracheophyta</taxon>
        <taxon>Spermatophyta</taxon>
        <taxon>Magnoliopsida</taxon>
        <taxon>eudicotyledons</taxon>
        <taxon>Gunneridae</taxon>
        <taxon>Pentapetalae</taxon>
        <taxon>asterids</taxon>
        <taxon>campanulids</taxon>
        <taxon>Asterales</taxon>
        <taxon>Asteraceae</taxon>
        <taxon>Asteroideae</taxon>
        <taxon>Anthemideae</taxon>
        <taxon>Anthemidinae</taxon>
        <taxon>Tanacetum</taxon>
    </lineage>
</organism>
<comment type="caution">
    <text evidence="1">The sequence shown here is derived from an EMBL/GenBank/DDBJ whole genome shotgun (WGS) entry which is preliminary data.</text>
</comment>
<dbReference type="AlphaFoldDB" id="A0A699WQX3"/>
<accession>A0A699WQX3</accession>
<protein>
    <submittedName>
        <fullName evidence="1">Uncharacterized protein</fullName>
    </submittedName>
</protein>
<feature type="non-terminal residue" evidence="1">
    <location>
        <position position="1"/>
    </location>
</feature>
<dbReference type="EMBL" id="BKCJ011726910">
    <property type="protein sequence ID" value="GFD48640.1"/>
    <property type="molecule type" value="Genomic_DNA"/>
</dbReference>
<reference evidence="1" key="1">
    <citation type="journal article" date="2019" name="Sci. Rep.">
        <title>Draft genome of Tanacetum cinerariifolium, the natural source of mosquito coil.</title>
        <authorList>
            <person name="Yamashiro T."/>
            <person name="Shiraishi A."/>
            <person name="Satake H."/>
            <person name="Nakayama K."/>
        </authorList>
    </citation>
    <scope>NUCLEOTIDE SEQUENCE</scope>
</reference>
<name>A0A699WQX3_TANCI</name>
<evidence type="ECO:0000313" key="1">
    <source>
        <dbReference type="EMBL" id="GFD48640.1"/>
    </source>
</evidence>
<sequence length="94" mass="10593">VAIKDADVFHAHAVYAQQIISAGMEERGIDRQRFFNVLLRQDRSARCHTADDRQAAVFGFGFEAWNADASRGARCHFDCALACQRLEVFFSGVR</sequence>